<evidence type="ECO:0000256" key="14">
    <source>
        <dbReference type="SAM" id="Phobius"/>
    </source>
</evidence>
<dbReference type="PRINTS" id="PR00237">
    <property type="entry name" value="GPCRRHODOPSN"/>
</dbReference>
<comment type="subcellular location">
    <subcellularLocation>
        <location evidence="1">Cell membrane</location>
        <topology evidence="1">Multi-pass membrane protein</topology>
    </subcellularLocation>
</comment>
<keyword evidence="4 12" id="KW-0812">Transmembrane</keyword>
<evidence type="ECO:0000256" key="6">
    <source>
        <dbReference type="ARBA" id="ARBA00023040"/>
    </source>
</evidence>
<dbReference type="PROSITE" id="PS00237">
    <property type="entry name" value="G_PROTEIN_RECEP_F1_1"/>
    <property type="match status" value="1"/>
</dbReference>
<evidence type="ECO:0000256" key="10">
    <source>
        <dbReference type="ARBA" id="ARBA00023180"/>
    </source>
</evidence>
<reference evidence="16" key="2">
    <citation type="submission" date="2015-06" db="UniProtKB">
        <authorList>
            <consortium name="EnsemblMetazoa"/>
        </authorList>
    </citation>
    <scope>IDENTIFICATION</scope>
</reference>
<feature type="region of interest" description="Disordered" evidence="13">
    <location>
        <begin position="352"/>
        <end position="376"/>
    </location>
</feature>
<keyword evidence="6 12" id="KW-0297">G-protein coupled receptor</keyword>
<dbReference type="GO" id="GO:0005886">
    <property type="term" value="C:plasma membrane"/>
    <property type="evidence" value="ECO:0007669"/>
    <property type="project" value="UniProtKB-SubCell"/>
</dbReference>
<dbReference type="HOGENOM" id="CLU_009579_6_5_1"/>
<dbReference type="AlphaFoldDB" id="T1KLI3"/>
<dbReference type="PRINTS" id="PR01565">
    <property type="entry name" value="NEUROMEDINUR"/>
</dbReference>
<dbReference type="EnsemblMetazoa" id="tetur14g02540.1">
    <property type="protein sequence ID" value="tetur14g02540.1"/>
    <property type="gene ID" value="tetur14g02540"/>
</dbReference>
<evidence type="ECO:0000256" key="12">
    <source>
        <dbReference type="RuleBase" id="RU000688"/>
    </source>
</evidence>
<dbReference type="InterPro" id="IPR005390">
    <property type="entry name" value="NeuromedU_rcpt"/>
</dbReference>
<keyword evidence="10" id="KW-0325">Glycoprotein</keyword>
<dbReference type="OrthoDB" id="5962705at2759"/>
<dbReference type="SMART" id="SM01381">
    <property type="entry name" value="7TM_GPCR_Srsx"/>
    <property type="match status" value="1"/>
</dbReference>
<feature type="transmembrane region" description="Helical" evidence="14">
    <location>
        <begin position="24"/>
        <end position="51"/>
    </location>
</feature>
<dbReference type="STRING" id="32264.T1KLI3"/>
<keyword evidence="17" id="KW-1185">Reference proteome</keyword>
<dbReference type="EMBL" id="CAEY01000211">
    <property type="status" value="NOT_ANNOTATED_CDS"/>
    <property type="molecule type" value="Genomic_DNA"/>
</dbReference>
<feature type="transmembrane region" description="Helical" evidence="14">
    <location>
        <begin position="261"/>
        <end position="280"/>
    </location>
</feature>
<feature type="transmembrane region" description="Helical" evidence="14">
    <location>
        <begin position="203"/>
        <end position="226"/>
    </location>
</feature>
<evidence type="ECO:0000313" key="16">
    <source>
        <dbReference type="EnsemblMetazoa" id="tetur14g02540.1"/>
    </source>
</evidence>
<evidence type="ECO:0000256" key="3">
    <source>
        <dbReference type="ARBA" id="ARBA00022475"/>
    </source>
</evidence>
<dbReference type="KEGG" id="tut:107365326"/>
<feature type="transmembrane region" description="Helical" evidence="14">
    <location>
        <begin position="63"/>
        <end position="83"/>
    </location>
</feature>
<evidence type="ECO:0000256" key="11">
    <source>
        <dbReference type="ARBA" id="ARBA00023224"/>
    </source>
</evidence>
<feature type="transmembrane region" description="Helical" evidence="14">
    <location>
        <begin position="154"/>
        <end position="173"/>
    </location>
</feature>
<evidence type="ECO:0000313" key="17">
    <source>
        <dbReference type="Proteomes" id="UP000015104"/>
    </source>
</evidence>
<keyword evidence="5 14" id="KW-1133">Transmembrane helix</keyword>
<dbReference type="PANTHER" id="PTHR24243">
    <property type="entry name" value="G-PROTEIN COUPLED RECEPTOR"/>
    <property type="match status" value="1"/>
</dbReference>
<keyword evidence="8" id="KW-1015">Disulfide bond</keyword>
<dbReference type="eggNOG" id="KOG3656">
    <property type="taxonomic scope" value="Eukaryota"/>
</dbReference>
<evidence type="ECO:0000256" key="1">
    <source>
        <dbReference type="ARBA" id="ARBA00004651"/>
    </source>
</evidence>
<evidence type="ECO:0000256" key="9">
    <source>
        <dbReference type="ARBA" id="ARBA00023170"/>
    </source>
</evidence>
<dbReference type="Gene3D" id="1.20.1070.10">
    <property type="entry name" value="Rhodopsin 7-helix transmembrane proteins"/>
    <property type="match status" value="1"/>
</dbReference>
<evidence type="ECO:0000256" key="8">
    <source>
        <dbReference type="ARBA" id="ARBA00023157"/>
    </source>
</evidence>
<dbReference type="Pfam" id="PF00001">
    <property type="entry name" value="7tm_1"/>
    <property type="match status" value="1"/>
</dbReference>
<keyword evidence="7 14" id="KW-0472">Membrane</keyword>
<dbReference type="InterPro" id="IPR000276">
    <property type="entry name" value="GPCR_Rhodpsn"/>
</dbReference>
<reference evidence="17" key="1">
    <citation type="submission" date="2011-08" db="EMBL/GenBank/DDBJ databases">
        <authorList>
            <person name="Rombauts S."/>
        </authorList>
    </citation>
    <scope>NUCLEOTIDE SEQUENCE</scope>
    <source>
        <strain evidence="17">London</strain>
    </source>
</reference>
<dbReference type="OMA" id="IAFTICW"/>
<evidence type="ECO:0000256" key="2">
    <source>
        <dbReference type="ARBA" id="ARBA00010663"/>
    </source>
</evidence>
<feature type="transmembrane region" description="Helical" evidence="14">
    <location>
        <begin position="103"/>
        <end position="122"/>
    </location>
</feature>
<sequence length="388" mass="43840">MNSTNLVDIIEATLGPSRAICLPWLILLTFVYSLIFILGVIGNTATILVILRFKYMQSVTNLYLLNLAIADLLTLCAAMPLELYQLWHQYPWELGGLPCLLKVLIPETTANASILTLVAFTLERYSAICGSPKTPPPNINSSSSTRNRFTRNTVLIWLLGLLGAVPLALYTRINYLYIDDEPLIESAWCGLPFNDPDRTWETIMLTSTIIFFIFPLLIICLLYYFIAITLKKATRLDPIGNIDIHLNDQRCSRKIMQSRKIVIRLLVAIVIAFTICWTPFHAQRLLFLYVSLYSEWSNKLRSVNQILFLLAGVFYYLNSSINPILYSVMSTRFRVAFSLYINGLFNGARSADKSGGGGRGNNSDNSLILNLPNGKPKLQWRSPNFMDS</sequence>
<protein>
    <recommendedName>
        <fullName evidence="15">G-protein coupled receptors family 1 profile domain-containing protein</fullName>
    </recommendedName>
</protein>
<evidence type="ECO:0000256" key="7">
    <source>
        <dbReference type="ARBA" id="ARBA00023136"/>
    </source>
</evidence>
<dbReference type="PANTHER" id="PTHR24243:SF208">
    <property type="entry name" value="PYROKININ-1 RECEPTOR"/>
    <property type="match status" value="1"/>
</dbReference>
<dbReference type="InterPro" id="IPR017452">
    <property type="entry name" value="GPCR_Rhodpsn_7TM"/>
</dbReference>
<feature type="domain" description="G-protein coupled receptors family 1 profile" evidence="15">
    <location>
        <begin position="42"/>
        <end position="326"/>
    </location>
</feature>
<proteinExistence type="inferred from homology"/>
<evidence type="ECO:0000256" key="4">
    <source>
        <dbReference type="ARBA" id="ARBA00022692"/>
    </source>
</evidence>
<feature type="transmembrane region" description="Helical" evidence="14">
    <location>
        <begin position="300"/>
        <end position="317"/>
    </location>
</feature>
<keyword evidence="3" id="KW-1003">Cell membrane</keyword>
<name>T1KLI3_TETUR</name>
<dbReference type="GO" id="GO:0001607">
    <property type="term" value="F:neuromedin U receptor activity"/>
    <property type="evidence" value="ECO:0007669"/>
    <property type="project" value="InterPro"/>
</dbReference>
<accession>T1KLI3</accession>
<evidence type="ECO:0000259" key="15">
    <source>
        <dbReference type="PROSITE" id="PS50262"/>
    </source>
</evidence>
<keyword evidence="9 12" id="KW-0675">Receptor</keyword>
<evidence type="ECO:0000256" key="5">
    <source>
        <dbReference type="ARBA" id="ARBA00022989"/>
    </source>
</evidence>
<dbReference type="SUPFAM" id="SSF81321">
    <property type="entry name" value="Family A G protein-coupled receptor-like"/>
    <property type="match status" value="1"/>
</dbReference>
<comment type="similarity">
    <text evidence="2 12">Belongs to the G-protein coupled receptor 1 family.</text>
</comment>
<gene>
    <name evidence="16" type="primary">107365326</name>
</gene>
<organism evidence="16 17">
    <name type="scientific">Tetranychus urticae</name>
    <name type="common">Two-spotted spider mite</name>
    <dbReference type="NCBI Taxonomy" id="32264"/>
    <lineage>
        <taxon>Eukaryota</taxon>
        <taxon>Metazoa</taxon>
        <taxon>Ecdysozoa</taxon>
        <taxon>Arthropoda</taxon>
        <taxon>Chelicerata</taxon>
        <taxon>Arachnida</taxon>
        <taxon>Acari</taxon>
        <taxon>Acariformes</taxon>
        <taxon>Trombidiformes</taxon>
        <taxon>Prostigmata</taxon>
        <taxon>Eleutherengona</taxon>
        <taxon>Raphignathae</taxon>
        <taxon>Tetranychoidea</taxon>
        <taxon>Tetranychidae</taxon>
        <taxon>Tetranychus</taxon>
    </lineage>
</organism>
<evidence type="ECO:0000256" key="13">
    <source>
        <dbReference type="SAM" id="MobiDB-lite"/>
    </source>
</evidence>
<dbReference type="PROSITE" id="PS50262">
    <property type="entry name" value="G_PROTEIN_RECEP_F1_2"/>
    <property type="match status" value="1"/>
</dbReference>
<dbReference type="Proteomes" id="UP000015104">
    <property type="component" value="Unassembled WGS sequence"/>
</dbReference>
<keyword evidence="11 12" id="KW-0807">Transducer</keyword>